<evidence type="ECO:0000256" key="1">
    <source>
        <dbReference type="SAM" id="Phobius"/>
    </source>
</evidence>
<keyword evidence="4" id="KW-1185">Reference proteome</keyword>
<name>W4LDI0_9BACT</name>
<dbReference type="GO" id="GO:0016020">
    <property type="term" value="C:membrane"/>
    <property type="evidence" value="ECO:0007669"/>
    <property type="project" value="GOC"/>
</dbReference>
<feature type="domain" description="Fatty acid desaturase" evidence="2">
    <location>
        <begin position="52"/>
        <end position="284"/>
    </location>
</feature>
<keyword evidence="1" id="KW-1133">Transmembrane helix</keyword>
<evidence type="ECO:0000313" key="3">
    <source>
        <dbReference type="EMBL" id="ETW95351.1"/>
    </source>
</evidence>
<keyword evidence="1" id="KW-0472">Membrane</keyword>
<dbReference type="Pfam" id="PF00487">
    <property type="entry name" value="FA_desaturase"/>
    <property type="match status" value="1"/>
</dbReference>
<evidence type="ECO:0000259" key="2">
    <source>
        <dbReference type="Pfam" id="PF00487"/>
    </source>
</evidence>
<comment type="caution">
    <text evidence="3">The sequence shown here is derived from an EMBL/GenBank/DDBJ whole genome shotgun (WGS) entry which is preliminary data.</text>
</comment>
<dbReference type="HOGENOM" id="CLU_052920_1_0_7"/>
<protein>
    <recommendedName>
        <fullName evidence="2">Fatty acid desaturase domain-containing protein</fullName>
    </recommendedName>
</protein>
<dbReference type="PATRIC" id="fig|1429439.4.peg.7992"/>
<dbReference type="Proteomes" id="UP000019140">
    <property type="component" value="Unassembled WGS sequence"/>
</dbReference>
<gene>
    <name evidence="3" type="ORF">ETSY2_48275</name>
</gene>
<accession>W4LDI0</accession>
<reference evidence="3 4" key="1">
    <citation type="journal article" date="2014" name="Nature">
        <title>An environmental bacterial taxon with a large and distinct metabolic repertoire.</title>
        <authorList>
            <person name="Wilson M.C."/>
            <person name="Mori T."/>
            <person name="Ruckert C."/>
            <person name="Uria A.R."/>
            <person name="Helf M.J."/>
            <person name="Takada K."/>
            <person name="Gernert C."/>
            <person name="Steffens U.A."/>
            <person name="Heycke N."/>
            <person name="Schmitt S."/>
            <person name="Rinke C."/>
            <person name="Helfrich E.J."/>
            <person name="Brachmann A.O."/>
            <person name="Gurgui C."/>
            <person name="Wakimoto T."/>
            <person name="Kracht M."/>
            <person name="Crusemann M."/>
            <person name="Hentschel U."/>
            <person name="Abe I."/>
            <person name="Matsunaga S."/>
            <person name="Kalinowski J."/>
            <person name="Takeyama H."/>
            <person name="Piel J."/>
        </authorList>
    </citation>
    <scope>NUCLEOTIDE SEQUENCE [LARGE SCALE GENOMIC DNA]</scope>
    <source>
        <strain evidence="4">TSY2</strain>
    </source>
</reference>
<sequence>MGTAQLPGRDVLERDALRALNVRTNRHGLLHFAGHLTAIAATGLLVYLAHVHWLLLIPAMILHGFSIVTLFAPMHECVHRTPFRSKWLNRGVGWIAGFGAFINSDYYYRYHHWHHRFTQDPDNDPELAIPKPHTVAEYVLRISGIPYWYGKVKDMLTVSLGRVSHLPFLPAHGRRAVIRSMRIQAALYLLIVLSSMLLQTPVLLIYWLLPLFLGQPLLRSITIAEHTHCSENANGLTNTRTTLTSWPVRFFMWNMPYHAEHHLYPSIPFHALPRAHNHIRERILHLDNGYVAVNRAIVSKLTQTAD</sequence>
<dbReference type="InterPro" id="IPR005804">
    <property type="entry name" value="FA_desaturase_dom"/>
</dbReference>
<proteinExistence type="predicted"/>
<dbReference type="AlphaFoldDB" id="W4LDI0"/>
<dbReference type="GO" id="GO:0042284">
    <property type="term" value="F:sphingolipid delta-4 desaturase activity"/>
    <property type="evidence" value="ECO:0007669"/>
    <property type="project" value="TreeGrafter"/>
</dbReference>
<keyword evidence="1" id="KW-0812">Transmembrane</keyword>
<feature type="transmembrane region" description="Helical" evidence="1">
    <location>
        <begin position="28"/>
        <end position="49"/>
    </location>
</feature>
<evidence type="ECO:0000313" key="4">
    <source>
        <dbReference type="Proteomes" id="UP000019140"/>
    </source>
</evidence>
<dbReference type="PANTHER" id="PTHR12879:SF8">
    <property type="entry name" value="SPHINGOLIPID DELTA(4)-DESATURASE DES1"/>
    <property type="match status" value="1"/>
</dbReference>
<organism evidence="3 4">
    <name type="scientific">Candidatus Entotheonella gemina</name>
    <dbReference type="NCBI Taxonomy" id="1429439"/>
    <lineage>
        <taxon>Bacteria</taxon>
        <taxon>Pseudomonadati</taxon>
        <taxon>Nitrospinota/Tectimicrobiota group</taxon>
        <taxon>Candidatus Tectimicrobiota</taxon>
        <taxon>Candidatus Entotheonellia</taxon>
        <taxon>Candidatus Entotheonellales</taxon>
        <taxon>Candidatus Entotheonellaceae</taxon>
        <taxon>Candidatus Entotheonella</taxon>
    </lineage>
</organism>
<feature type="transmembrane region" description="Helical" evidence="1">
    <location>
        <begin position="185"/>
        <end position="209"/>
    </location>
</feature>
<dbReference type="GO" id="GO:0046513">
    <property type="term" value="P:ceramide biosynthetic process"/>
    <property type="evidence" value="ECO:0007669"/>
    <property type="project" value="TreeGrafter"/>
</dbReference>
<dbReference type="PANTHER" id="PTHR12879">
    <property type="entry name" value="SPHINGOLIPID DELTA 4 DESATURASE/C-4 HYDROXYLASE PROTEIN DES2"/>
    <property type="match status" value="1"/>
</dbReference>
<feature type="transmembrane region" description="Helical" evidence="1">
    <location>
        <begin position="55"/>
        <end position="74"/>
    </location>
</feature>
<dbReference type="EMBL" id="AZHX01002326">
    <property type="protein sequence ID" value="ETW95351.1"/>
    <property type="molecule type" value="Genomic_DNA"/>
</dbReference>